<evidence type="ECO:0000313" key="3">
    <source>
        <dbReference type="Proteomes" id="UP000641386"/>
    </source>
</evidence>
<evidence type="ECO:0000313" key="2">
    <source>
        <dbReference type="EMBL" id="GHE63512.1"/>
    </source>
</evidence>
<keyword evidence="3" id="KW-1185">Reference proteome</keyword>
<accession>A0A918ZPP3</accession>
<reference evidence="2" key="1">
    <citation type="journal article" date="2014" name="Int. J. Syst. Evol. Microbiol.">
        <title>Complete genome sequence of Corynebacterium casei LMG S-19264T (=DSM 44701T), isolated from a smear-ripened cheese.</title>
        <authorList>
            <consortium name="US DOE Joint Genome Institute (JGI-PGF)"/>
            <person name="Walter F."/>
            <person name="Albersmeier A."/>
            <person name="Kalinowski J."/>
            <person name="Ruckert C."/>
        </authorList>
    </citation>
    <scope>NUCLEOTIDE SEQUENCE</scope>
    <source>
        <strain evidence="2">JCM 3302</strain>
    </source>
</reference>
<organism evidence="2 3">
    <name type="scientific">Streptomyces spiralis</name>
    <dbReference type="NCBI Taxonomy" id="66376"/>
    <lineage>
        <taxon>Bacteria</taxon>
        <taxon>Bacillati</taxon>
        <taxon>Actinomycetota</taxon>
        <taxon>Actinomycetes</taxon>
        <taxon>Kitasatosporales</taxon>
        <taxon>Streptomycetaceae</taxon>
        <taxon>Streptomyces</taxon>
    </lineage>
</organism>
<proteinExistence type="predicted"/>
<sequence>MGALPYCYEPVLSTVNKRAGVQPWQQGVARVSPETCLCARRTRPGCPARRSRARAPAGLAPVRAGLAPVRAGLAPVRAGDRRAHRRRAVSGRGGKIRPQGP</sequence>
<comment type="caution">
    <text evidence="2">The sequence shown here is derived from an EMBL/GenBank/DDBJ whole genome shotgun (WGS) entry which is preliminary data.</text>
</comment>
<dbReference type="EMBL" id="BNBC01000005">
    <property type="protein sequence ID" value="GHE63512.1"/>
    <property type="molecule type" value="Genomic_DNA"/>
</dbReference>
<name>A0A918ZPP3_9ACTN</name>
<feature type="region of interest" description="Disordered" evidence="1">
    <location>
        <begin position="75"/>
        <end position="101"/>
    </location>
</feature>
<reference evidence="2" key="2">
    <citation type="submission" date="2020-09" db="EMBL/GenBank/DDBJ databases">
        <authorList>
            <person name="Sun Q."/>
            <person name="Ohkuma M."/>
        </authorList>
    </citation>
    <scope>NUCLEOTIDE SEQUENCE</scope>
    <source>
        <strain evidence="2">JCM 3302</strain>
    </source>
</reference>
<evidence type="ECO:0000256" key="1">
    <source>
        <dbReference type="SAM" id="MobiDB-lite"/>
    </source>
</evidence>
<protein>
    <submittedName>
        <fullName evidence="2">Uncharacterized protein</fullName>
    </submittedName>
</protein>
<dbReference type="Proteomes" id="UP000641386">
    <property type="component" value="Unassembled WGS sequence"/>
</dbReference>
<dbReference type="AlphaFoldDB" id="A0A918ZPP3"/>
<gene>
    <name evidence="2" type="ORF">GCM10014715_16210</name>
</gene>